<sequence length="90" mass="9986">MRGLGVGLGANLDLRRDRRLTASPFFVCGSYWGCLSLHRFSLPLTLRHTRACRSCATRSTQQGKDLPTACLKGGHSLNSSRQIALRQDLR</sequence>
<reference evidence="1" key="1">
    <citation type="journal article" date="2015" name="Front. Microbiol.">
        <title>Combining genomic sequencing methods to explore viral diversity and reveal potential virus-host interactions.</title>
        <authorList>
            <person name="Chow C.E."/>
            <person name="Winget D.M."/>
            <person name="White R.A.III."/>
            <person name="Hallam S.J."/>
            <person name="Suttle C.A."/>
        </authorList>
    </citation>
    <scope>NUCLEOTIDE SEQUENCE</scope>
    <source>
        <strain evidence="1">Anoxic2_3</strain>
    </source>
</reference>
<organism evidence="1">
    <name type="scientific">uncultured marine virus</name>
    <dbReference type="NCBI Taxonomy" id="186617"/>
    <lineage>
        <taxon>Viruses</taxon>
        <taxon>environmental samples</taxon>
    </lineage>
</organism>
<name>A0A0F7L772_9VIRU</name>
<proteinExistence type="predicted"/>
<dbReference type="EMBL" id="KR029587">
    <property type="protein sequence ID" value="AKH46881.1"/>
    <property type="molecule type" value="Genomic_DNA"/>
</dbReference>
<accession>A0A0F7L772</accession>
<evidence type="ECO:0000313" key="1">
    <source>
        <dbReference type="EMBL" id="AKH46881.1"/>
    </source>
</evidence>
<reference evidence="1" key="2">
    <citation type="submission" date="2015-03" db="EMBL/GenBank/DDBJ databases">
        <authorList>
            <person name="Chow C.-E.T."/>
            <person name="Winget D.M."/>
            <person name="White R.A.III."/>
            <person name="Hallam S.J."/>
            <person name="Suttle C.A."/>
        </authorList>
    </citation>
    <scope>NUCLEOTIDE SEQUENCE</scope>
    <source>
        <strain evidence="1">Anoxic2_3</strain>
    </source>
</reference>
<protein>
    <submittedName>
        <fullName evidence="1">Uncharacterized protein</fullName>
    </submittedName>
</protein>